<proteinExistence type="predicted"/>
<dbReference type="Pfam" id="PF00098">
    <property type="entry name" value="zf-CCHC"/>
    <property type="match status" value="1"/>
</dbReference>
<dbReference type="InterPro" id="IPR039537">
    <property type="entry name" value="Retrotran_Ty1/copia-like"/>
</dbReference>
<dbReference type="PROSITE" id="PS50994">
    <property type="entry name" value="INTEGRASE"/>
    <property type="match status" value="1"/>
</dbReference>
<dbReference type="InterPro" id="IPR036875">
    <property type="entry name" value="Znf_CCHC_sf"/>
</dbReference>
<feature type="region of interest" description="Disordered" evidence="4">
    <location>
        <begin position="1209"/>
        <end position="1258"/>
    </location>
</feature>
<dbReference type="GO" id="GO:0008233">
    <property type="term" value="F:peptidase activity"/>
    <property type="evidence" value="ECO:0007669"/>
    <property type="project" value="UniProtKB-KW"/>
</dbReference>
<dbReference type="InterPro" id="IPR001584">
    <property type="entry name" value="Integrase_cat-core"/>
</dbReference>
<dbReference type="InterPro" id="IPR013103">
    <property type="entry name" value="RVT_2"/>
</dbReference>
<reference evidence="6" key="1">
    <citation type="journal article" date="2019" name="Sci. Rep.">
        <title>Draft genome of Tanacetum cinerariifolium, the natural source of mosquito coil.</title>
        <authorList>
            <person name="Yamashiro T."/>
            <person name="Shiraishi A."/>
            <person name="Satake H."/>
            <person name="Nakayama K."/>
        </authorList>
    </citation>
    <scope>NUCLEOTIDE SEQUENCE</scope>
</reference>
<evidence type="ECO:0000313" key="6">
    <source>
        <dbReference type="EMBL" id="GEU90251.1"/>
    </source>
</evidence>
<dbReference type="InterPro" id="IPR012337">
    <property type="entry name" value="RNaseH-like_sf"/>
</dbReference>
<feature type="region of interest" description="Disordered" evidence="4">
    <location>
        <begin position="239"/>
        <end position="270"/>
    </location>
</feature>
<dbReference type="InterPro" id="IPR025724">
    <property type="entry name" value="GAG-pre-integrase_dom"/>
</dbReference>
<feature type="compositionally biased region" description="Basic and acidic residues" evidence="4">
    <location>
        <begin position="665"/>
        <end position="686"/>
    </location>
</feature>
<feature type="compositionally biased region" description="Polar residues" evidence="4">
    <location>
        <begin position="687"/>
        <end position="702"/>
    </location>
</feature>
<dbReference type="GO" id="GO:0015074">
    <property type="term" value="P:DNA integration"/>
    <property type="evidence" value="ECO:0007669"/>
    <property type="project" value="InterPro"/>
</dbReference>
<accession>A0A6L2NV91</accession>
<dbReference type="Pfam" id="PF22936">
    <property type="entry name" value="Pol_BBD"/>
    <property type="match status" value="1"/>
</dbReference>
<name>A0A6L2NV91_TANCI</name>
<evidence type="ECO:0000256" key="4">
    <source>
        <dbReference type="SAM" id="MobiDB-lite"/>
    </source>
</evidence>
<comment type="caution">
    <text evidence="6">The sequence shown here is derived from an EMBL/GenBank/DDBJ whole genome shotgun (WGS) entry which is preliminary data.</text>
</comment>
<dbReference type="InterPro" id="IPR036397">
    <property type="entry name" value="RNaseH_sf"/>
</dbReference>
<feature type="compositionally biased region" description="Acidic residues" evidence="4">
    <location>
        <begin position="240"/>
        <end position="253"/>
    </location>
</feature>
<dbReference type="PANTHER" id="PTHR42648:SF32">
    <property type="entry name" value="RIBONUCLEASE H-LIKE DOMAIN, GAG-PRE-INTEGRASE DOMAIN PROTEIN-RELATED"/>
    <property type="match status" value="1"/>
</dbReference>
<dbReference type="InterPro" id="IPR001878">
    <property type="entry name" value="Znf_CCHC"/>
</dbReference>
<dbReference type="SUPFAM" id="SSF53098">
    <property type="entry name" value="Ribonuclease H-like"/>
    <property type="match status" value="1"/>
</dbReference>
<dbReference type="Gene3D" id="4.10.60.10">
    <property type="entry name" value="Zinc finger, CCHC-type"/>
    <property type="match status" value="1"/>
</dbReference>
<dbReference type="PANTHER" id="PTHR42648">
    <property type="entry name" value="TRANSPOSASE, PUTATIVE-RELATED"/>
    <property type="match status" value="1"/>
</dbReference>
<dbReference type="GO" id="GO:0003676">
    <property type="term" value="F:nucleic acid binding"/>
    <property type="evidence" value="ECO:0007669"/>
    <property type="project" value="InterPro"/>
</dbReference>
<protein>
    <recommendedName>
        <fullName evidence="5">Integrase catalytic domain-containing protein</fullName>
    </recommendedName>
</protein>
<dbReference type="GO" id="GO:0008270">
    <property type="term" value="F:zinc ion binding"/>
    <property type="evidence" value="ECO:0007669"/>
    <property type="project" value="InterPro"/>
</dbReference>
<dbReference type="Pfam" id="PF25597">
    <property type="entry name" value="SH3_retrovirus"/>
    <property type="match status" value="1"/>
</dbReference>
<dbReference type="Gene3D" id="3.30.420.10">
    <property type="entry name" value="Ribonuclease H-like superfamily/Ribonuclease H"/>
    <property type="match status" value="1"/>
</dbReference>
<dbReference type="InterPro" id="IPR057670">
    <property type="entry name" value="SH3_retrovirus"/>
</dbReference>
<sequence length="1307" mass="149509">MAFVSTPSTSNNDDVSTVFEKTGKKIIINGSDTAGYNKAKVEYFNCHKMGHFARECRVLRNQENRTRNQEITRRTVNVEVLSSKSMVAIDGAGFDWSYMADDEAPTNMAFMAFSDSEDILIQGSEIAVLKSKLEKISKEKYDIEIKIEKIENASQSLDKLIGSQITAKSKRGLGYVSYNAVLPSHTGMFSPPRINLSYTGLPEFAKPSVETYGVKPVKVVTQTSSVKISKPVKENNDAPFIEDWESKGEDEDESPPKIKRKNVEPSVNKVKIDIPKQNDKPARRPVKYAEMYRTQRPREALIICRLGANTIRGNGWGCSRHMTGNISYLIDFKEFNRGYVAFEGGTKGGKITVKGIIKIGKLDFKDVYFVKELKFNFFSVSHMCDKKNSILFTDTECFVLSPDFKLADESHVLLKVPKKNNMYSVDMKNIVPKKDFTCLVAKATNDESMLWHRRLGHINFKNINELVKKNLVRATKDETSRILKSFVTEIENLVDKKVKIIRCDNGTKFKNRVMNKFCEEKGIKREYSVARTPQQNRVAEKRNKTLIENRVLVVKPHFKTPYKLFRGRTPALSFMRPFGCHVIILNTLDHLENFDGKSNEEFFVGYSTNSKAFRVYNTKTRKVEENLHINFLKNKPIIAGDRPKWLLDIDAITKSMNYVPVIADGDNKDNDGPCKESEIDNQERPNAENSTKDVNTGGPSINTASSNINTASLIVNTVRLSDDFFGADNDIRSLDGVEVDISNISTTYPMDVKSVFLYERIEEEVYVCQPSGFDDPDYPEKVYKVEKALYGLHQALRDCMKLWPSIFWTMDFTEARLIKPCSSRDKKRIFCLYKYVKPTSTPMDKEKALLKDSDGDDVDVYFYRFMIGSLMYLTSSRPDIMFAMRPSLRRCMMDWGGLPTTAFSLEAEQGSDNVTTLENELKSTKAVYNKDEEASLDKVDSPKQGRMIEEINEDENINLVKSSKQWEAHETTRYRKESDYTNFSTASPQKDDDEITLAETLVNIKKSAAKDKGKAIMHKSEPLKKIKKKEMIHISLDEEIAQRFYEEEQSQLLMDEEYAQQVQAQWNGDHPLPVLAQVSLAGIAQNAIPTLKYPNNKTAKDLCDALERQMRGSEYGEQDRKVVILYECETFKATKEEQLLDTYLRYLQYSTLMRQTKNLMDINIDALYNILKKNKGDMNDALGYKKKAVMVTSHPLALVAEKTKVSKQKKKVKVQSESKGSDDEDKPSSSANKKPEYVKSMEKKEDKKDDEKKRDMSKVKCYNCKKEGHFTKDYKKSKVKDYNYYKIKMLLAKKDSDEQVLLVEDQA</sequence>
<dbReference type="SMART" id="SM00343">
    <property type="entry name" value="ZnF_C2HC"/>
    <property type="match status" value="2"/>
</dbReference>
<dbReference type="Pfam" id="PF07727">
    <property type="entry name" value="RVT_2"/>
    <property type="match status" value="1"/>
</dbReference>
<keyword evidence="2" id="KW-0479">Metal-binding</keyword>
<organism evidence="6">
    <name type="scientific">Tanacetum cinerariifolium</name>
    <name type="common">Dalmatian daisy</name>
    <name type="synonym">Chrysanthemum cinerariifolium</name>
    <dbReference type="NCBI Taxonomy" id="118510"/>
    <lineage>
        <taxon>Eukaryota</taxon>
        <taxon>Viridiplantae</taxon>
        <taxon>Streptophyta</taxon>
        <taxon>Embryophyta</taxon>
        <taxon>Tracheophyta</taxon>
        <taxon>Spermatophyta</taxon>
        <taxon>Magnoliopsida</taxon>
        <taxon>eudicotyledons</taxon>
        <taxon>Gunneridae</taxon>
        <taxon>Pentapetalae</taxon>
        <taxon>asterids</taxon>
        <taxon>campanulids</taxon>
        <taxon>Asterales</taxon>
        <taxon>Asteraceae</taxon>
        <taxon>Asteroideae</taxon>
        <taxon>Anthemideae</taxon>
        <taxon>Anthemidinae</taxon>
        <taxon>Tanacetum</taxon>
    </lineage>
</organism>
<evidence type="ECO:0000259" key="5">
    <source>
        <dbReference type="PROSITE" id="PS50994"/>
    </source>
</evidence>
<dbReference type="GO" id="GO:0006508">
    <property type="term" value="P:proteolysis"/>
    <property type="evidence" value="ECO:0007669"/>
    <property type="project" value="UniProtKB-KW"/>
</dbReference>
<dbReference type="SUPFAM" id="SSF57756">
    <property type="entry name" value="Retrovirus zinc finger-like domains"/>
    <property type="match status" value="2"/>
</dbReference>
<evidence type="ECO:0000256" key="1">
    <source>
        <dbReference type="ARBA" id="ARBA00022670"/>
    </source>
</evidence>
<feature type="domain" description="Integrase catalytic" evidence="5">
    <location>
        <begin position="413"/>
        <end position="548"/>
    </location>
</feature>
<keyword evidence="1" id="KW-0645">Protease</keyword>
<evidence type="ECO:0000256" key="3">
    <source>
        <dbReference type="ARBA" id="ARBA00022801"/>
    </source>
</evidence>
<keyword evidence="3" id="KW-0378">Hydrolase</keyword>
<dbReference type="Pfam" id="PF13976">
    <property type="entry name" value="gag_pre-integrs"/>
    <property type="match status" value="1"/>
</dbReference>
<dbReference type="EMBL" id="BKCJ010010145">
    <property type="protein sequence ID" value="GEU90251.1"/>
    <property type="molecule type" value="Genomic_DNA"/>
</dbReference>
<dbReference type="InterPro" id="IPR054722">
    <property type="entry name" value="PolX-like_BBD"/>
</dbReference>
<evidence type="ECO:0000256" key="2">
    <source>
        <dbReference type="ARBA" id="ARBA00022723"/>
    </source>
</evidence>
<gene>
    <name evidence="6" type="ORF">Tci_062229</name>
</gene>
<feature type="region of interest" description="Disordered" evidence="4">
    <location>
        <begin position="663"/>
        <end position="702"/>
    </location>
</feature>
<feature type="compositionally biased region" description="Basic and acidic residues" evidence="4">
    <location>
        <begin position="1233"/>
        <end position="1258"/>
    </location>
</feature>